<evidence type="ECO:0000256" key="1">
    <source>
        <dbReference type="SAM" id="Phobius"/>
    </source>
</evidence>
<feature type="transmembrane region" description="Helical" evidence="1">
    <location>
        <begin position="84"/>
        <end position="103"/>
    </location>
</feature>
<sequence length="291" mass="30933">MSEPTGVIHDIGYRHYDGVRQGRGHATAALAVHSLRGVFGIGRTIRAKIIPFMLVGVMMLPTVVSIAVMALAKEHIMRYTEYAVIMQPVLAIFLASQSPYIVAPDLRFRVLPLYLSRPVTLTDYIGAKLAAMATAMFLVLATPLTVMFIGELVVDLPAGPRTADYAAAMAGALCYAVLLSCVGIAIASFTPRRGLGVASIIAFYLLVTSVSTVLFAALESMGDDEAAAWAWMINPFLLVDAAVQVGVFGAKPVSSNIYPPGVGPIAGLIMILLIAGFVAALFARYRKAASR</sequence>
<feature type="transmembrane region" description="Helical" evidence="1">
    <location>
        <begin position="49"/>
        <end position="72"/>
    </location>
</feature>
<feature type="transmembrane region" description="Helical" evidence="1">
    <location>
        <begin position="195"/>
        <end position="217"/>
    </location>
</feature>
<protein>
    <submittedName>
        <fullName evidence="2">ABC-2 type transport system permease protein</fullName>
    </submittedName>
</protein>
<feature type="transmembrane region" description="Helical" evidence="1">
    <location>
        <begin position="166"/>
        <end position="189"/>
    </location>
</feature>
<accession>A0A7W9IF37</accession>
<dbReference type="EMBL" id="JACHMP010000001">
    <property type="protein sequence ID" value="MBB5819572.1"/>
    <property type="molecule type" value="Genomic_DNA"/>
</dbReference>
<name>A0A7W9IF37_9ACTN</name>
<dbReference type="Proteomes" id="UP000540685">
    <property type="component" value="Unassembled WGS sequence"/>
</dbReference>
<proteinExistence type="predicted"/>
<dbReference type="RefSeq" id="WP_184538295.1">
    <property type="nucleotide sequence ID" value="NZ_JACHMP010000001.1"/>
</dbReference>
<keyword evidence="3" id="KW-1185">Reference proteome</keyword>
<keyword evidence="1" id="KW-0472">Membrane</keyword>
<reference evidence="2 3" key="1">
    <citation type="submission" date="2020-08" db="EMBL/GenBank/DDBJ databases">
        <title>Sequencing the genomes of 1000 actinobacteria strains.</title>
        <authorList>
            <person name="Klenk H.-P."/>
        </authorList>
    </citation>
    <scope>NUCLEOTIDE SEQUENCE [LARGE SCALE GENOMIC DNA]</scope>
    <source>
        <strain evidence="2 3">DSM 46887</strain>
    </source>
</reference>
<feature type="transmembrane region" description="Helical" evidence="1">
    <location>
        <begin position="229"/>
        <end position="250"/>
    </location>
</feature>
<gene>
    <name evidence="2" type="ORF">F4562_002634</name>
</gene>
<organism evidence="2 3">
    <name type="scientific">Streptosporangium becharense</name>
    <dbReference type="NCBI Taxonomy" id="1816182"/>
    <lineage>
        <taxon>Bacteria</taxon>
        <taxon>Bacillati</taxon>
        <taxon>Actinomycetota</taxon>
        <taxon>Actinomycetes</taxon>
        <taxon>Streptosporangiales</taxon>
        <taxon>Streptosporangiaceae</taxon>
        <taxon>Streptosporangium</taxon>
    </lineage>
</organism>
<evidence type="ECO:0000313" key="3">
    <source>
        <dbReference type="Proteomes" id="UP000540685"/>
    </source>
</evidence>
<dbReference type="AlphaFoldDB" id="A0A7W9IF37"/>
<feature type="transmembrane region" description="Helical" evidence="1">
    <location>
        <begin position="262"/>
        <end position="283"/>
    </location>
</feature>
<evidence type="ECO:0000313" key="2">
    <source>
        <dbReference type="EMBL" id="MBB5819572.1"/>
    </source>
</evidence>
<comment type="caution">
    <text evidence="2">The sequence shown here is derived from an EMBL/GenBank/DDBJ whole genome shotgun (WGS) entry which is preliminary data.</text>
</comment>
<keyword evidence="1" id="KW-0812">Transmembrane</keyword>
<keyword evidence="1" id="KW-1133">Transmembrane helix</keyword>
<feature type="transmembrane region" description="Helical" evidence="1">
    <location>
        <begin position="129"/>
        <end position="154"/>
    </location>
</feature>